<organism evidence="1">
    <name type="scientific">marine metagenome</name>
    <dbReference type="NCBI Taxonomy" id="408172"/>
    <lineage>
        <taxon>unclassified sequences</taxon>
        <taxon>metagenomes</taxon>
        <taxon>ecological metagenomes</taxon>
    </lineage>
</organism>
<feature type="non-terminal residue" evidence="1">
    <location>
        <position position="26"/>
    </location>
</feature>
<sequence>MRHLPLVLIAAVLITLPVGTSAQDLS</sequence>
<dbReference type="AlphaFoldDB" id="A0A382I0F8"/>
<dbReference type="EMBL" id="UINC01064050">
    <property type="protein sequence ID" value="SVB92333.1"/>
    <property type="molecule type" value="Genomic_DNA"/>
</dbReference>
<protein>
    <submittedName>
        <fullName evidence="1">Uncharacterized protein</fullName>
    </submittedName>
</protein>
<evidence type="ECO:0000313" key="1">
    <source>
        <dbReference type="EMBL" id="SVB92333.1"/>
    </source>
</evidence>
<accession>A0A382I0F8</accession>
<reference evidence="1" key="1">
    <citation type="submission" date="2018-05" db="EMBL/GenBank/DDBJ databases">
        <authorList>
            <person name="Lanie J.A."/>
            <person name="Ng W.-L."/>
            <person name="Kazmierczak K.M."/>
            <person name="Andrzejewski T.M."/>
            <person name="Davidsen T.M."/>
            <person name="Wayne K.J."/>
            <person name="Tettelin H."/>
            <person name="Glass J.I."/>
            <person name="Rusch D."/>
            <person name="Podicherti R."/>
            <person name="Tsui H.-C.T."/>
            <person name="Winkler M.E."/>
        </authorList>
    </citation>
    <scope>NUCLEOTIDE SEQUENCE</scope>
</reference>
<name>A0A382I0F8_9ZZZZ</name>
<gene>
    <name evidence="1" type="ORF">METZ01_LOCUS245187</name>
</gene>
<proteinExistence type="predicted"/>